<dbReference type="EMBL" id="QUAJ01000021">
    <property type="protein sequence ID" value="REI40350.1"/>
    <property type="molecule type" value="Genomic_DNA"/>
</dbReference>
<comment type="function">
    <text evidence="5">Key component of the ribosome quality control system (RQC), a ribosome-associated complex that mediates the extraction of incompletely synthesized nascent chains from stalled ribosomes and their subsequent degradation. RqcH recruits Ala-charged tRNA, and with RqcP directs the elongation of stalled nascent chains on 50S ribosomal subunits, leading to non-templated C-terminal alanine extensions (Ala tail). The Ala tail promotes nascent chain degradation. May add between 1 and at least 8 Ala residues. Binds to stalled 50S ribosomal subunits.</text>
</comment>
<dbReference type="InterPro" id="IPR043682">
    <property type="entry name" value="RqcH_bacterial"/>
</dbReference>
<evidence type="ECO:0000256" key="5">
    <source>
        <dbReference type="HAMAP-Rule" id="MF_00844"/>
    </source>
</evidence>
<keyword evidence="8" id="KW-1185">Reference proteome</keyword>
<evidence type="ECO:0000259" key="6">
    <source>
        <dbReference type="Pfam" id="PF05670"/>
    </source>
</evidence>
<organism evidence="7 8">
    <name type="scientific">Psychrilyobacter piezotolerans</name>
    <dbReference type="NCBI Taxonomy" id="2293438"/>
    <lineage>
        <taxon>Bacteria</taxon>
        <taxon>Fusobacteriati</taxon>
        <taxon>Fusobacteriota</taxon>
        <taxon>Fusobacteriia</taxon>
        <taxon>Fusobacteriales</taxon>
        <taxon>Fusobacteriaceae</taxon>
        <taxon>Psychrilyobacter</taxon>
    </lineage>
</organism>
<feature type="domain" description="NFACT RNA-binding" evidence="6">
    <location>
        <begin position="430"/>
        <end position="517"/>
    </location>
</feature>
<keyword evidence="3 5" id="KW-0694">RNA-binding</keyword>
<evidence type="ECO:0000256" key="4">
    <source>
        <dbReference type="ARBA" id="ARBA00022917"/>
    </source>
</evidence>
<dbReference type="Gene3D" id="2.30.310.10">
    <property type="entry name" value="ibrinogen binding protein from staphylococcus aureus domain"/>
    <property type="match status" value="1"/>
</dbReference>
<keyword evidence="2 5" id="KW-0699">rRNA-binding</keyword>
<gene>
    <name evidence="5" type="primary">rqcH</name>
    <name evidence="7" type="ORF">DYH56_11535</name>
</gene>
<comment type="similarity">
    <text evidence="5">Belongs to the NEMF family.</text>
</comment>
<evidence type="ECO:0000313" key="8">
    <source>
        <dbReference type="Proteomes" id="UP000263486"/>
    </source>
</evidence>
<accession>A0ABX9KF06</accession>
<dbReference type="InterPro" id="IPR008532">
    <property type="entry name" value="NFACT_RNA-bd"/>
</dbReference>
<sequence length="536" mass="61631">MLYIDGISLSKLKDELDETLKGRKVTKIFQYSPLSLSVFLGKLNLYVSATPNLPICYIATKKEVAPDKPMSFSLSLRKYLVGAILTGVEQYKNDRILLLSFEKVNELGVKQKVKLIVEIMGKHSNIILVDDDWMILDLLKKFSIEENKLRLLMGGARYQFPIITEKTSPEDVSKEEFDNYLAENTLIQNIDGMGKLTAKYMTDYSKFYELINESASPTLYKENGIIKYGTIVNLPLAGYEEVKFESINGMIDTYILETLNSEQFNNQKRTLAKVAEKELKKNKKTIKNINRDIEKYSTYEKYKKIGDILAANLYSLKGYEKSVTLYDFYENCNIEIALNPQKSSNENLDNYYNLYNKHKRGYQHSVERLETIKSEIIYLESILSFINHAQDKKTLEGIEEELIANKYLKKIIKTKKKKKIAKITPPTAEIDGFTVYYGRNNIENEYVTFKIGDRHDLWFHAKDVPGSHLIVKTNGEEISEETLYKVGELASQHSKVGQGETIRIDYCLKKYVKKIKGAKPGLVIYSNEKSVFVKKG</sequence>
<protein>
    <recommendedName>
        <fullName evidence="5">Rqc2 homolog RqcH</fullName>
        <shortName evidence="5">RqcH</shortName>
    </recommendedName>
</protein>
<dbReference type="PANTHER" id="PTHR15239:SF6">
    <property type="entry name" value="RIBOSOME QUALITY CONTROL COMPLEX SUBUNIT NEMF"/>
    <property type="match status" value="1"/>
</dbReference>
<dbReference type="Pfam" id="PF05670">
    <property type="entry name" value="NFACT-R_1"/>
    <property type="match status" value="1"/>
</dbReference>
<evidence type="ECO:0000313" key="7">
    <source>
        <dbReference type="EMBL" id="REI40350.1"/>
    </source>
</evidence>
<comment type="caution">
    <text evidence="7">The sequence shown here is derived from an EMBL/GenBank/DDBJ whole genome shotgun (WGS) entry which is preliminary data.</text>
</comment>
<keyword evidence="4 5" id="KW-0648">Protein biosynthesis</keyword>
<keyword evidence="1 5" id="KW-0820">tRNA-binding</keyword>
<dbReference type="Pfam" id="PF05833">
    <property type="entry name" value="NFACT_N"/>
    <property type="match status" value="1"/>
</dbReference>
<dbReference type="HAMAP" id="MF_00844_B">
    <property type="entry name" value="RqcH_B"/>
    <property type="match status" value="1"/>
</dbReference>
<dbReference type="PANTHER" id="PTHR15239">
    <property type="entry name" value="NUCLEAR EXPORT MEDIATOR FACTOR NEMF"/>
    <property type="match status" value="1"/>
</dbReference>
<comment type="subunit">
    <text evidence="5">Associates with stalled 50S ribosomal subunits. Binds to RqcP.</text>
</comment>
<dbReference type="Proteomes" id="UP000263486">
    <property type="component" value="Unassembled WGS sequence"/>
</dbReference>
<name>A0ABX9KF06_9FUSO</name>
<evidence type="ECO:0000256" key="2">
    <source>
        <dbReference type="ARBA" id="ARBA00022730"/>
    </source>
</evidence>
<proteinExistence type="inferred from homology"/>
<dbReference type="InterPro" id="IPR051608">
    <property type="entry name" value="RQC_Subunit_NEMF"/>
</dbReference>
<evidence type="ECO:0000256" key="3">
    <source>
        <dbReference type="ARBA" id="ARBA00022884"/>
    </source>
</evidence>
<reference evidence="7 8" key="1">
    <citation type="submission" date="2018-08" db="EMBL/GenBank/DDBJ databases">
        <title>Draft genome sequence of Psychrilyobacter sp. strain SD5 isolated from Black Sea water.</title>
        <authorList>
            <person name="Yadav S."/>
            <person name="Villanueva L."/>
            <person name="Damste J.S.S."/>
        </authorList>
    </citation>
    <scope>NUCLEOTIDE SEQUENCE [LARGE SCALE GENOMIC DNA]</scope>
    <source>
        <strain evidence="7 8">SD5</strain>
    </source>
</reference>
<dbReference type="RefSeq" id="WP_114643027.1">
    <property type="nucleotide sequence ID" value="NZ_JAACIO010000015.1"/>
</dbReference>
<evidence type="ECO:0000256" key="1">
    <source>
        <dbReference type="ARBA" id="ARBA00022555"/>
    </source>
</evidence>